<dbReference type="OrthoDB" id="416866at2759"/>
<accession>A0A812S3X1</accession>
<feature type="region of interest" description="Disordered" evidence="1">
    <location>
        <begin position="585"/>
        <end position="679"/>
    </location>
</feature>
<dbReference type="Proteomes" id="UP000604046">
    <property type="component" value="Unassembled WGS sequence"/>
</dbReference>
<evidence type="ECO:0000256" key="1">
    <source>
        <dbReference type="SAM" id="MobiDB-lite"/>
    </source>
</evidence>
<feature type="compositionally biased region" description="Polar residues" evidence="1">
    <location>
        <begin position="1216"/>
        <end position="1237"/>
    </location>
</feature>
<proteinExistence type="predicted"/>
<dbReference type="GO" id="GO:0003676">
    <property type="term" value="F:nucleic acid binding"/>
    <property type="evidence" value="ECO:0007669"/>
    <property type="project" value="InterPro"/>
</dbReference>
<dbReference type="SUPFAM" id="SSF53098">
    <property type="entry name" value="Ribonuclease H-like"/>
    <property type="match status" value="1"/>
</dbReference>
<reference evidence="2" key="1">
    <citation type="submission" date="2021-02" db="EMBL/GenBank/DDBJ databases">
        <authorList>
            <person name="Dougan E. K."/>
            <person name="Rhodes N."/>
            <person name="Thang M."/>
            <person name="Chan C."/>
        </authorList>
    </citation>
    <scope>NUCLEOTIDE SEQUENCE</scope>
</reference>
<feature type="region of interest" description="Disordered" evidence="1">
    <location>
        <begin position="234"/>
        <end position="269"/>
    </location>
</feature>
<gene>
    <name evidence="2" type="primary">RE1</name>
    <name evidence="2" type="ORF">SNAT2548_LOCUS26066</name>
</gene>
<evidence type="ECO:0000313" key="2">
    <source>
        <dbReference type="EMBL" id="CAE7466591.1"/>
    </source>
</evidence>
<name>A0A812S3X1_9DINO</name>
<feature type="compositionally biased region" description="Basic residues" evidence="1">
    <location>
        <begin position="587"/>
        <end position="598"/>
    </location>
</feature>
<organism evidence="2 3">
    <name type="scientific">Symbiodinium natans</name>
    <dbReference type="NCBI Taxonomy" id="878477"/>
    <lineage>
        <taxon>Eukaryota</taxon>
        <taxon>Sar</taxon>
        <taxon>Alveolata</taxon>
        <taxon>Dinophyceae</taxon>
        <taxon>Suessiales</taxon>
        <taxon>Symbiodiniaceae</taxon>
        <taxon>Symbiodinium</taxon>
    </lineage>
</organism>
<dbReference type="InterPro" id="IPR036397">
    <property type="entry name" value="RNaseH_sf"/>
</dbReference>
<protein>
    <submittedName>
        <fullName evidence="2">RE1 protein</fullName>
    </submittedName>
</protein>
<keyword evidence="3" id="KW-1185">Reference proteome</keyword>
<dbReference type="Gene3D" id="3.30.420.10">
    <property type="entry name" value="Ribonuclease H-like superfamily/Ribonuclease H"/>
    <property type="match status" value="1"/>
</dbReference>
<feature type="compositionally biased region" description="Low complexity" evidence="1">
    <location>
        <begin position="652"/>
        <end position="676"/>
    </location>
</feature>
<comment type="caution">
    <text evidence="2">The sequence shown here is derived from an EMBL/GenBank/DDBJ whole genome shotgun (WGS) entry which is preliminary data.</text>
</comment>
<evidence type="ECO:0000313" key="3">
    <source>
        <dbReference type="Proteomes" id="UP000604046"/>
    </source>
</evidence>
<feature type="region of interest" description="Disordered" evidence="1">
    <location>
        <begin position="1209"/>
        <end position="1237"/>
    </location>
</feature>
<sequence>MGWQVAQYHPSHVNSSSTATLSQRLKSMHIQALWLDLPIPGRHVHKDRLSSHMTQLCVWLRLCHELGISAVLFGPHGKGWLAPGVQDLLARGQVRKVYHRLCAWGFKIDATQQEPSSTAFVTASTFPLSGNPCVCERGVQHKLDWVVTSQPHQRRLRAQAHAAVSFRVAAQWLAHVPSHAPLAQQLRPSTPDTNPARLSPARCDADLRLVPNFCEPDGDLSRPFFSASMKRATAPSQESVAGHSAARRAEAPDSHLSMPKALPGPSTESAFPTEARIQQKAHLKALKAQGLKPKTRKVVVEDHHDDCGTSLASLAAYLPKTETVHLAHWALYQHSYNLPPYWLLGSSAGPGLPPQPTSCFLASSFEHALQTLSQRPCPASVVVRKETRGIRKEMATTQKLQSRHFICEQPWIGRPTHSPAWWQFLQSSQHIHQDVSDRSASYTFWATHAYLLKPLQDHPWCPEAQKPPQMWSNALADSVMDGLSLLCTAEQLTQAFPSAAVGPDEREAAPPTEVPGEEWWRKCPGCRGRQNQHDDRHNRVPGQCKYPHSESISWKCEGCRFHRPRGHPTHTMGPDCKHVLVEERKGVPRRGRHPRAPARKAVDDPSRDLQAQLPDGTDLGQIEEDEAARVPEPKDASSSAALPSDVEEADYAPSDAENAAPAAASAAPSDLPAPAEICRKPAPRNRRVFREAGVGHEVPSDWTRFDISRSMRVLRVGNERAIRTELRKLHLRFWHCSRQALEQILKAAGVPQRIIAYVPDIINTCQECRKWQRPGNATQHALTASLKFNQHVEFDLLFYRSFVVCHLVCRATRWHAGCAIPSKDGEVLYESINTCWIGLHGPMQQLIADGETGLWSDAIAHRIKRQGIEMKLRAPQQHARYIERRGAILRATLHVMEEQLEREGLVYAFPALLAEAIFAGNALVHIGGSTPYQAVYGRQPAMLPPLEIPDMPEREQVGEAGDRQRAYIREAALQAMIQATSLARINRAAHTRTSPDSTREFKVGDLVDVFRKPPSKDASGWSGPYRVTESLPGQVLVRVNGQKRTYRSQDARLTLLVLYTANQPSAWPECMQVVTEALMGLQQGQSALYGFANSPTGGCVLSKATRQAPQVLHALEFLFTHCWRLPETIGARLARGAKSLSAVTLASHSTLILWQANIDQDVQFSSLQGTKVNLLELLGNSYSSSLVVQALHAADQDITLADACDEAADLNHEPSSETALPSSDTEPPSIHTPQGQLSTISEGDEAEDAVHTFLLSCPAEQPALTETLRVLFALSESETLEAAAEGPENAHVPYFEPVDPCTTAILDPYVHYQSAQVATSHYGSLDYHDLAGNKCVELWFTKGMAKIVGDDSGLAPDETYALRVYATGYRQAVIQRETDLLTPQDMQKHQPMVAAAALEELQTWNKYKCFKRVPRATAKNVMDSKFVAKWKMVQDAQGKEQRIVRMRLALRGFKDLREGLENFAATGSRQSQRLLSSEVACHPGWKLVAVDVAKAFLQGMTYQEMSKLTGEAEHEVHFDLPAREAEYLKQVPGFEGFDPRKETLKCLKPGTGCRDAPRAFALKLAQFTRSKEIGLQPSLYDSELEYKHVGGRLVLILVKHVDDLKIAGEPREVDALVAHLESGFGKLAYQENNFTVCGLTHVRHSDGSIEMNQDAYLAAMRPIQHPELTGRASNEPCTPTVHGLFQSLLGAVAYSLLSQAWAAVFVVALQRHAAAPTNLHVRRLNLLLAALQKQKAKLHFPAMTCARRIVVFSDASFSKENEQKGYGMRGAVFLRMGTFNGQERCHFLEAHSQSLKLVTRSTFAAETLAAVGAVDTLTALLVTLQEVACGTLTIATARALREQGDFAFTSELCIDAMNLYYALSAAYPKLPAEKALFIHIAWLRDFIRVKIPKVISWVDTRDMLADGLTKGKVDRTALLNAMKGVVKLTHPKTSTR</sequence>
<dbReference type="EMBL" id="CAJNDS010002416">
    <property type="protein sequence ID" value="CAE7466591.1"/>
    <property type="molecule type" value="Genomic_DNA"/>
</dbReference>
<dbReference type="InterPro" id="IPR012337">
    <property type="entry name" value="RNaseH-like_sf"/>
</dbReference>